<dbReference type="Proteomes" id="UP000748332">
    <property type="component" value="Unassembled WGS sequence"/>
</dbReference>
<proteinExistence type="inferred from homology"/>
<reference evidence="2" key="1">
    <citation type="submission" date="2020-04" db="EMBL/GenBank/DDBJ databases">
        <authorList>
            <person name="Zhang T."/>
        </authorList>
    </citation>
    <scope>NUCLEOTIDE SEQUENCE</scope>
    <source>
        <strain evidence="2">HKST-UBA16</strain>
    </source>
</reference>
<sequence length="56" mass="6485">RPGEEIWEEAPKGLKLINPAFELVNRELITGFITEIGVLKPSDIERAIQKEYSWLF</sequence>
<dbReference type="Gene3D" id="3.40.50.10470">
    <property type="entry name" value="Translation initiation factor eif-2b, domain 2"/>
    <property type="match status" value="1"/>
</dbReference>
<feature type="non-terminal residue" evidence="2">
    <location>
        <position position="1"/>
    </location>
</feature>
<dbReference type="EMBL" id="JAGQLM010000115">
    <property type="protein sequence ID" value="MCA9375212.1"/>
    <property type="molecule type" value="Genomic_DNA"/>
</dbReference>
<dbReference type="Pfam" id="PF01008">
    <property type="entry name" value="IF-2B"/>
    <property type="match status" value="1"/>
</dbReference>
<dbReference type="InterPro" id="IPR042529">
    <property type="entry name" value="IF_2B-like_C"/>
</dbReference>
<dbReference type="SUPFAM" id="SSF100950">
    <property type="entry name" value="NagB/RpiA/CoA transferase-like"/>
    <property type="match status" value="1"/>
</dbReference>
<reference evidence="2" key="2">
    <citation type="journal article" date="2021" name="Microbiome">
        <title>Successional dynamics and alternative stable states in a saline activated sludge microbial community over 9 years.</title>
        <authorList>
            <person name="Wang Y."/>
            <person name="Ye J."/>
            <person name="Ju F."/>
            <person name="Liu L."/>
            <person name="Boyd J.A."/>
            <person name="Deng Y."/>
            <person name="Parks D.H."/>
            <person name="Jiang X."/>
            <person name="Yin X."/>
            <person name="Woodcroft B.J."/>
            <person name="Tyson G.W."/>
            <person name="Hugenholtz P."/>
            <person name="Polz M.F."/>
            <person name="Zhang T."/>
        </authorList>
    </citation>
    <scope>NUCLEOTIDE SEQUENCE</scope>
    <source>
        <strain evidence="2">HKST-UBA16</strain>
    </source>
</reference>
<dbReference type="InterPro" id="IPR000649">
    <property type="entry name" value="IF-2B-related"/>
</dbReference>
<comment type="caution">
    <text evidence="2">The sequence shown here is derived from an EMBL/GenBank/DDBJ whole genome shotgun (WGS) entry which is preliminary data.</text>
</comment>
<evidence type="ECO:0000313" key="2">
    <source>
        <dbReference type="EMBL" id="MCA9375212.1"/>
    </source>
</evidence>
<evidence type="ECO:0000256" key="1">
    <source>
        <dbReference type="RuleBase" id="RU003814"/>
    </source>
</evidence>
<accession>A0A955KV20</accession>
<dbReference type="InterPro" id="IPR037171">
    <property type="entry name" value="NagB/RpiA_transferase-like"/>
</dbReference>
<protein>
    <recommendedName>
        <fullName evidence="4">S-methyl-5-thioribose-1-phosphate isomerase</fullName>
    </recommendedName>
</protein>
<evidence type="ECO:0008006" key="4">
    <source>
        <dbReference type="Google" id="ProtNLM"/>
    </source>
</evidence>
<comment type="similarity">
    <text evidence="1">Belongs to the eIF-2B alpha/beta/delta subunits family.</text>
</comment>
<gene>
    <name evidence="2" type="ORF">KC622_02690</name>
</gene>
<name>A0A955KV20_9BACT</name>
<evidence type="ECO:0000313" key="3">
    <source>
        <dbReference type="Proteomes" id="UP000748332"/>
    </source>
</evidence>
<dbReference type="AlphaFoldDB" id="A0A955KV20"/>
<organism evidence="2 3">
    <name type="scientific">Candidatus Dojkabacteria bacterium</name>
    <dbReference type="NCBI Taxonomy" id="2099670"/>
    <lineage>
        <taxon>Bacteria</taxon>
        <taxon>Candidatus Dojkabacteria</taxon>
    </lineage>
</organism>